<dbReference type="InterPro" id="IPR001296">
    <property type="entry name" value="Glyco_trans_1"/>
</dbReference>
<evidence type="ECO:0000313" key="2">
    <source>
        <dbReference type="EMBL" id="RWU12951.1"/>
    </source>
</evidence>
<dbReference type="OrthoDB" id="4611853at2"/>
<sequence>MRILVFTSYYLPAKRAGGPIKTLKNIVNKISPHGISFDIVTSDRDIGDKYRFHSVSKNSWEAVGKANVFYFSNGLSKLIALVRDKKYSFLYINSFFSVKFSIVPQLLARLFNRKVLIAPRGEFSDGALRIRYLKKKSYIAVYKLLLLHKNVVFHASTVHERDDIKEIFGDKVDIVIAENIPNVESPKICRVKDSDKLRVAFLSRISEKKNLLFALDVLSDAATEIEFDIFGPVEDDSYWQQCQKLIHKLPNRIKTNYRGMLEPSKVISTLADYDLFFLPTLGENYGHAIVEALCAGLPVLISDKTPWRNLEELGLGWDVALDNRQKFVEAINKTAAASSADHLTMRKNISTWASKQFARPEIEEANLTMFRSLLERFG</sequence>
<dbReference type="Proteomes" id="UP000288789">
    <property type="component" value="Unassembled WGS sequence"/>
</dbReference>
<feature type="domain" description="Glycosyl transferase family 1" evidence="1">
    <location>
        <begin position="192"/>
        <end position="334"/>
    </location>
</feature>
<name>A0A443Z7V9_9GAMM</name>
<dbReference type="GO" id="GO:0016757">
    <property type="term" value="F:glycosyltransferase activity"/>
    <property type="evidence" value="ECO:0007669"/>
    <property type="project" value="InterPro"/>
</dbReference>
<dbReference type="Pfam" id="PF00534">
    <property type="entry name" value="Glycos_transf_1"/>
    <property type="match status" value="1"/>
</dbReference>
<keyword evidence="2" id="KW-0808">Transferase</keyword>
<dbReference type="RefSeq" id="WP_128351278.1">
    <property type="nucleotide sequence ID" value="NZ_RSFE01000001.1"/>
</dbReference>
<dbReference type="AlphaFoldDB" id="A0A443Z7V9"/>
<dbReference type="EMBL" id="RSFE01000001">
    <property type="protein sequence ID" value="RWU12951.1"/>
    <property type="molecule type" value="Genomic_DNA"/>
</dbReference>
<dbReference type="PANTHER" id="PTHR45947:SF3">
    <property type="entry name" value="SULFOQUINOVOSYL TRANSFERASE SQD2"/>
    <property type="match status" value="1"/>
</dbReference>
<accession>A0A443Z7V9</accession>
<dbReference type="SUPFAM" id="SSF53756">
    <property type="entry name" value="UDP-Glycosyltransferase/glycogen phosphorylase"/>
    <property type="match status" value="1"/>
</dbReference>
<evidence type="ECO:0000259" key="1">
    <source>
        <dbReference type="Pfam" id="PF00534"/>
    </source>
</evidence>
<dbReference type="PANTHER" id="PTHR45947">
    <property type="entry name" value="SULFOQUINOVOSYL TRANSFERASE SQD2"/>
    <property type="match status" value="1"/>
</dbReference>
<dbReference type="Gene3D" id="3.40.50.2000">
    <property type="entry name" value="Glycogen Phosphorylase B"/>
    <property type="match status" value="2"/>
</dbReference>
<organism evidence="2 3">
    <name type="scientific">Pseudidiomarina gelatinasegens</name>
    <dbReference type="NCBI Taxonomy" id="2487740"/>
    <lineage>
        <taxon>Bacteria</taxon>
        <taxon>Pseudomonadati</taxon>
        <taxon>Pseudomonadota</taxon>
        <taxon>Gammaproteobacteria</taxon>
        <taxon>Alteromonadales</taxon>
        <taxon>Idiomarinaceae</taxon>
        <taxon>Pseudidiomarina</taxon>
    </lineage>
</organism>
<keyword evidence="3" id="KW-1185">Reference proteome</keyword>
<protein>
    <submittedName>
        <fullName evidence="2">Glycosyltransferase</fullName>
    </submittedName>
</protein>
<comment type="caution">
    <text evidence="2">The sequence shown here is derived from an EMBL/GenBank/DDBJ whole genome shotgun (WGS) entry which is preliminary data.</text>
</comment>
<evidence type="ECO:0000313" key="3">
    <source>
        <dbReference type="Proteomes" id="UP000288789"/>
    </source>
</evidence>
<proteinExistence type="predicted"/>
<gene>
    <name evidence="2" type="ORF">EGC76_01690</name>
</gene>
<reference evidence="2 3" key="1">
    <citation type="submission" date="2018-12" db="EMBL/GenBank/DDBJ databases">
        <authorList>
            <person name="Li A."/>
            <person name="Zhang M."/>
            <person name="Zhu H."/>
        </authorList>
    </citation>
    <scope>NUCLEOTIDE SEQUENCE [LARGE SCALE GENOMIC DNA]</scope>
    <source>
        <strain evidence="2 3">R04H25</strain>
    </source>
</reference>
<dbReference type="InterPro" id="IPR050194">
    <property type="entry name" value="Glycosyltransferase_grp1"/>
</dbReference>